<dbReference type="PANTHER" id="PTHR23148:SF0">
    <property type="entry name" value="SERINE_ARGININE REPETITIVE MATRIX PROTEIN 1"/>
    <property type="match status" value="1"/>
</dbReference>
<feature type="compositionally biased region" description="Basic and acidic residues" evidence="2">
    <location>
        <begin position="313"/>
        <end position="364"/>
    </location>
</feature>
<proteinExistence type="predicted"/>
<feature type="compositionally biased region" description="Gly residues" evidence="2">
    <location>
        <begin position="282"/>
        <end position="292"/>
    </location>
</feature>
<dbReference type="SMART" id="SM00311">
    <property type="entry name" value="PWI"/>
    <property type="match status" value="1"/>
</dbReference>
<dbReference type="GO" id="GO:0006397">
    <property type="term" value="P:mRNA processing"/>
    <property type="evidence" value="ECO:0007669"/>
    <property type="project" value="UniProtKB-KW"/>
</dbReference>
<dbReference type="PROSITE" id="PS51025">
    <property type="entry name" value="PWI"/>
    <property type="match status" value="1"/>
</dbReference>
<dbReference type="Gene3D" id="1.20.1390.10">
    <property type="entry name" value="PWI domain"/>
    <property type="match status" value="1"/>
</dbReference>
<reference evidence="4 5" key="1">
    <citation type="submission" date="2024-10" db="EMBL/GenBank/DDBJ databases">
        <title>Updated reference genomes for cyclostephanoid diatoms.</title>
        <authorList>
            <person name="Roberts W.R."/>
            <person name="Alverson A.J."/>
        </authorList>
    </citation>
    <scope>NUCLEOTIDE SEQUENCE [LARGE SCALE GENOMIC DNA]</scope>
    <source>
        <strain evidence="4 5">AJA232-27</strain>
    </source>
</reference>
<gene>
    <name evidence="4" type="ORF">ACHAWU_006878</name>
</gene>
<feature type="compositionally biased region" description="Gly residues" evidence="2">
    <location>
        <begin position="384"/>
        <end position="402"/>
    </location>
</feature>
<feature type="compositionally biased region" description="Pro residues" evidence="2">
    <location>
        <begin position="242"/>
        <end position="251"/>
    </location>
</feature>
<dbReference type="Proteomes" id="UP001530293">
    <property type="component" value="Unassembled WGS sequence"/>
</dbReference>
<keyword evidence="1" id="KW-0507">mRNA processing</keyword>
<dbReference type="Pfam" id="PF01480">
    <property type="entry name" value="PWI"/>
    <property type="match status" value="1"/>
</dbReference>
<feature type="region of interest" description="Disordered" evidence="2">
    <location>
        <begin position="236"/>
        <end position="457"/>
    </location>
</feature>
<evidence type="ECO:0000313" key="5">
    <source>
        <dbReference type="Proteomes" id="UP001530293"/>
    </source>
</evidence>
<sequence length="457" mass="48488">MPSIKGTASITSTSALQKQLRSTTFPSNFSQKVNIAKVHRTVFTHWIEKRIEQILGFEDDIVSSTAVHLFLPSSGDNNDATAPAVDYWDVDPRRAQLDLAGFLGEGEAATFASELWTMMLDAQTSPSGIPRVLVEKKKEEMRLQREEMDRKRLQQQQQQQARRGGGGANYHLDGVGDTNNNNGMNAFVREAARRAEAARAVILPGAGAAGSAGGAAAAGPGGHPAAAVAVPAAANAANSGPVPVPPSPSPPRHYGGGRGGFGGGGGGGARGDYDYDRRGGRYNRGGGAGGGNYYDQRRNNNGGGRNYDAYYNNRRDYDYDDGYHRRDDYYIDRRGERGEDGGSGRGGGRWEDLDEFGRGRRDELLGGGNNHPTDRSRQPLDIGKSGGGESGSGAAIKGGEGGGGHKDNKLEARKEPSSKETENDKASQQPSLGRVDAQTGVVGKDDGVKPTRKRSAT</sequence>
<evidence type="ECO:0000256" key="2">
    <source>
        <dbReference type="SAM" id="MobiDB-lite"/>
    </source>
</evidence>
<feature type="region of interest" description="Disordered" evidence="2">
    <location>
        <begin position="143"/>
        <end position="181"/>
    </location>
</feature>
<evidence type="ECO:0000313" key="4">
    <source>
        <dbReference type="EMBL" id="KAL3768777.1"/>
    </source>
</evidence>
<feature type="domain" description="PWI" evidence="3">
    <location>
        <begin position="22"/>
        <end position="136"/>
    </location>
</feature>
<accession>A0ABD3MYI8</accession>
<organism evidence="4 5">
    <name type="scientific">Discostella pseudostelligera</name>
    <dbReference type="NCBI Taxonomy" id="259834"/>
    <lineage>
        <taxon>Eukaryota</taxon>
        <taxon>Sar</taxon>
        <taxon>Stramenopiles</taxon>
        <taxon>Ochrophyta</taxon>
        <taxon>Bacillariophyta</taxon>
        <taxon>Coscinodiscophyceae</taxon>
        <taxon>Thalassiosirophycidae</taxon>
        <taxon>Stephanodiscales</taxon>
        <taxon>Stephanodiscaceae</taxon>
        <taxon>Discostella</taxon>
    </lineage>
</organism>
<dbReference type="PANTHER" id="PTHR23148">
    <property type="entry name" value="SERINE/ARGININE REGULATED NUCLEAR MATRIX PROTEIN"/>
    <property type="match status" value="1"/>
</dbReference>
<evidence type="ECO:0000259" key="3">
    <source>
        <dbReference type="PROSITE" id="PS51025"/>
    </source>
</evidence>
<protein>
    <recommendedName>
        <fullName evidence="3">PWI domain-containing protein</fullName>
    </recommendedName>
</protein>
<evidence type="ECO:0000256" key="1">
    <source>
        <dbReference type="ARBA" id="ARBA00022664"/>
    </source>
</evidence>
<keyword evidence="5" id="KW-1185">Reference proteome</keyword>
<feature type="compositionally biased region" description="Basic and acidic residues" evidence="2">
    <location>
        <begin position="143"/>
        <end position="152"/>
    </location>
</feature>
<dbReference type="InterPro" id="IPR052225">
    <property type="entry name" value="Ser/Arg_repetitive_matrix"/>
</dbReference>
<dbReference type="AlphaFoldDB" id="A0ABD3MYI8"/>
<feature type="compositionally biased region" description="Gly residues" evidence="2">
    <location>
        <begin position="254"/>
        <end position="270"/>
    </location>
</feature>
<dbReference type="EMBL" id="JALLBG020000062">
    <property type="protein sequence ID" value="KAL3768777.1"/>
    <property type="molecule type" value="Genomic_DNA"/>
</dbReference>
<name>A0ABD3MYI8_9STRA</name>
<dbReference type="SUPFAM" id="SSF101233">
    <property type="entry name" value="PWI domain"/>
    <property type="match status" value="1"/>
</dbReference>
<comment type="caution">
    <text evidence="4">The sequence shown here is derived from an EMBL/GenBank/DDBJ whole genome shotgun (WGS) entry which is preliminary data.</text>
</comment>
<dbReference type="InterPro" id="IPR036483">
    <property type="entry name" value="PWI_dom_sf"/>
</dbReference>
<dbReference type="InterPro" id="IPR002483">
    <property type="entry name" value="PWI_dom"/>
</dbReference>
<feature type="compositionally biased region" description="Basic and acidic residues" evidence="2">
    <location>
        <begin position="403"/>
        <end position="425"/>
    </location>
</feature>